<dbReference type="InterPro" id="IPR036514">
    <property type="entry name" value="SGNH_hydro_sf"/>
</dbReference>
<gene>
    <name evidence="3" type="ORF">DI603_13700</name>
</gene>
<dbReference type="SUPFAM" id="SSF52266">
    <property type="entry name" value="SGNH hydrolase"/>
    <property type="match status" value="1"/>
</dbReference>
<dbReference type="NCBIfam" id="TIGR02595">
    <property type="entry name" value="PEP_CTERM"/>
    <property type="match status" value="1"/>
</dbReference>
<protein>
    <recommendedName>
        <fullName evidence="5">PEP-CTERM protein-sorting domain-containing protein</fullName>
    </recommendedName>
</protein>
<organism evidence="3 4">
    <name type="scientific">Roseateles depolymerans</name>
    <dbReference type="NCBI Taxonomy" id="76731"/>
    <lineage>
        <taxon>Bacteria</taxon>
        <taxon>Pseudomonadati</taxon>
        <taxon>Pseudomonadota</taxon>
        <taxon>Betaproteobacteria</taxon>
        <taxon>Burkholderiales</taxon>
        <taxon>Sphaerotilaceae</taxon>
        <taxon>Roseateles</taxon>
    </lineage>
</organism>
<accession>A0A2W5DMP3</accession>
<reference evidence="3 4" key="1">
    <citation type="submission" date="2017-08" db="EMBL/GenBank/DDBJ databases">
        <title>Infants hospitalized years apart are colonized by the same room-sourced microbial strains.</title>
        <authorList>
            <person name="Brooks B."/>
            <person name="Olm M.R."/>
            <person name="Firek B.A."/>
            <person name="Baker R."/>
            <person name="Thomas B.C."/>
            <person name="Morowitz M.J."/>
            <person name="Banfield J.F."/>
        </authorList>
    </citation>
    <scope>NUCLEOTIDE SEQUENCE [LARGE SCALE GENOMIC DNA]</scope>
    <source>
        <strain evidence="3">S2_012_000_R2_81</strain>
    </source>
</reference>
<dbReference type="InterPro" id="IPR001087">
    <property type="entry name" value="GDSL"/>
</dbReference>
<dbReference type="CDD" id="cd01846">
    <property type="entry name" value="fatty_acyltransferase_like"/>
    <property type="match status" value="1"/>
</dbReference>
<feature type="signal peptide" evidence="2">
    <location>
        <begin position="1"/>
        <end position="25"/>
    </location>
</feature>
<evidence type="ECO:0008006" key="5">
    <source>
        <dbReference type="Google" id="ProtNLM"/>
    </source>
</evidence>
<dbReference type="PANTHER" id="PTHR45648">
    <property type="entry name" value="GDSL LIPASE/ACYLHYDROLASE FAMILY PROTEIN (AFU_ORTHOLOGUE AFUA_4G14700)"/>
    <property type="match status" value="1"/>
</dbReference>
<name>A0A2W5DMP3_9BURK</name>
<dbReference type="GO" id="GO:0016298">
    <property type="term" value="F:lipase activity"/>
    <property type="evidence" value="ECO:0007669"/>
    <property type="project" value="InterPro"/>
</dbReference>
<comment type="caution">
    <text evidence="3">The sequence shown here is derived from an EMBL/GenBank/DDBJ whole genome shotgun (WGS) entry which is preliminary data.</text>
</comment>
<evidence type="ECO:0000313" key="3">
    <source>
        <dbReference type="EMBL" id="PZP31034.1"/>
    </source>
</evidence>
<dbReference type="PROSITE" id="PS01098">
    <property type="entry name" value="LIPASE_GDSL_SER"/>
    <property type="match status" value="1"/>
</dbReference>
<dbReference type="Pfam" id="PF00657">
    <property type="entry name" value="Lipase_GDSL"/>
    <property type="match status" value="1"/>
</dbReference>
<dbReference type="InterPro" id="IPR008265">
    <property type="entry name" value="Lipase_GDSL_AS"/>
</dbReference>
<evidence type="ECO:0000313" key="4">
    <source>
        <dbReference type="Proteomes" id="UP000249633"/>
    </source>
</evidence>
<dbReference type="Proteomes" id="UP000249633">
    <property type="component" value="Unassembled WGS sequence"/>
</dbReference>
<evidence type="ECO:0000256" key="2">
    <source>
        <dbReference type="SAM" id="SignalP"/>
    </source>
</evidence>
<dbReference type="GO" id="GO:0006629">
    <property type="term" value="P:lipid metabolic process"/>
    <property type="evidence" value="ECO:0007669"/>
    <property type="project" value="InterPro"/>
</dbReference>
<keyword evidence="2" id="KW-0732">Signal</keyword>
<dbReference type="AlphaFoldDB" id="A0A2W5DMP3"/>
<dbReference type="InterPro" id="IPR013424">
    <property type="entry name" value="Ice-binding_C"/>
</dbReference>
<keyword evidence="1" id="KW-0378">Hydrolase</keyword>
<evidence type="ECO:0000256" key="1">
    <source>
        <dbReference type="ARBA" id="ARBA00022801"/>
    </source>
</evidence>
<feature type="chain" id="PRO_5016024767" description="PEP-CTERM protein-sorting domain-containing protein" evidence="2">
    <location>
        <begin position="26"/>
        <end position="332"/>
    </location>
</feature>
<dbReference type="InterPro" id="IPR051058">
    <property type="entry name" value="GDSL_Est/Lipase"/>
</dbReference>
<proteinExistence type="predicted"/>
<dbReference type="Gene3D" id="3.40.50.1110">
    <property type="entry name" value="SGNH hydrolase"/>
    <property type="match status" value="1"/>
</dbReference>
<sequence length="332" mass="33752">MLIRRIASRLCAGLVLSLTATLAGASGYSALYVFGDSLSDGGNNALLIGTDPTQVISGDTYYARVPYASGTYTNGQVWTQYLAQSLGLPLTPSLAGGGNYAFGGAETGLDGADVPVIPGFPFSMRSQLGMYLGATSGVADPNALYIVSGGGNNIRAALEAVAGGADPMSTFTATVGSYAADMAYIVGGLQAAGAQHVLVLNTPNFGLTPLAQALGVTTTASQLSYAMDQALATQLAGTGVLSFDLYGFLTQTVAAGSASGFSNLTQACGAPSNGCDPATALFYDAIHPTTLGHQLLAEAVYATAVPEPQQLLLLLAGLALLTLRQRRSGQMR</sequence>
<dbReference type="EMBL" id="QFOD01000012">
    <property type="protein sequence ID" value="PZP31034.1"/>
    <property type="molecule type" value="Genomic_DNA"/>
</dbReference>
<dbReference type="PANTHER" id="PTHR45648:SF22">
    <property type="entry name" value="GDSL LIPASE_ACYLHYDROLASE FAMILY PROTEIN (AFU_ORTHOLOGUE AFUA_4G14700)"/>
    <property type="match status" value="1"/>
</dbReference>